<feature type="region of interest" description="Disordered" evidence="1">
    <location>
        <begin position="312"/>
        <end position="354"/>
    </location>
</feature>
<feature type="compositionally biased region" description="Basic and acidic residues" evidence="1">
    <location>
        <begin position="344"/>
        <end position="354"/>
    </location>
</feature>
<dbReference type="EMBL" id="QPFP01000005">
    <property type="protein sequence ID" value="TEB36962.1"/>
    <property type="molecule type" value="Genomic_DNA"/>
</dbReference>
<sequence>MSVPEEEIQALADAVSTWRRQEVSFGVLAQETALIQTTNSIRRVGGAVSTRRTEANTLSVSVYVFYKWNLGKWLFVFARYGITAHVAIQLASERKLQKLLPHKPPTYPRRVGLQGPSHHSRCVQHLPGSLPERAPPSETTVSLPDRDPLCNHFRPYLSPPQSSELLAIFNTQPSPYRPSTRSWATRAMVHPSKNGTQSTIDSLGIDVRSYINLATTTVLLVLSVTVLIMRYKGQHGHLIQVMLRDGGIYYFALTALRFGPAIFNTPDVMSVDQVDSNTAYIAATVIVPIPAQRLMINMRKVDDMGSRPFASKLLFAPPTRGSQDSFDEEDDDMSDSISVSTQPYEDRPSEKRPRVNFESCPKSLWLWSLNQSTEGAVSCGHQYPECAGVYFLARMGAFLGQPARRRCRRWIDRCTGSTLDPPRPEWDVNGTTLDCNWIPKRDRP</sequence>
<evidence type="ECO:0000256" key="1">
    <source>
        <dbReference type="SAM" id="MobiDB-lite"/>
    </source>
</evidence>
<reference evidence="2 3" key="1">
    <citation type="journal article" date="2019" name="Nat. Ecol. Evol.">
        <title>Megaphylogeny resolves global patterns of mushroom evolution.</title>
        <authorList>
            <person name="Varga T."/>
            <person name="Krizsan K."/>
            <person name="Foldi C."/>
            <person name="Dima B."/>
            <person name="Sanchez-Garcia M."/>
            <person name="Sanchez-Ramirez S."/>
            <person name="Szollosi G.J."/>
            <person name="Szarkandi J.G."/>
            <person name="Papp V."/>
            <person name="Albert L."/>
            <person name="Andreopoulos W."/>
            <person name="Angelini C."/>
            <person name="Antonin V."/>
            <person name="Barry K.W."/>
            <person name="Bougher N.L."/>
            <person name="Buchanan P."/>
            <person name="Buyck B."/>
            <person name="Bense V."/>
            <person name="Catcheside P."/>
            <person name="Chovatia M."/>
            <person name="Cooper J."/>
            <person name="Damon W."/>
            <person name="Desjardin D."/>
            <person name="Finy P."/>
            <person name="Geml J."/>
            <person name="Haridas S."/>
            <person name="Hughes K."/>
            <person name="Justo A."/>
            <person name="Karasinski D."/>
            <person name="Kautmanova I."/>
            <person name="Kiss B."/>
            <person name="Kocsube S."/>
            <person name="Kotiranta H."/>
            <person name="LaButti K.M."/>
            <person name="Lechner B.E."/>
            <person name="Liimatainen K."/>
            <person name="Lipzen A."/>
            <person name="Lukacs Z."/>
            <person name="Mihaltcheva S."/>
            <person name="Morgado L.N."/>
            <person name="Niskanen T."/>
            <person name="Noordeloos M.E."/>
            <person name="Ohm R.A."/>
            <person name="Ortiz-Santana B."/>
            <person name="Ovrebo C."/>
            <person name="Racz N."/>
            <person name="Riley R."/>
            <person name="Savchenko A."/>
            <person name="Shiryaev A."/>
            <person name="Soop K."/>
            <person name="Spirin V."/>
            <person name="Szebenyi C."/>
            <person name="Tomsovsky M."/>
            <person name="Tulloss R.E."/>
            <person name="Uehling J."/>
            <person name="Grigoriev I.V."/>
            <person name="Vagvolgyi C."/>
            <person name="Papp T."/>
            <person name="Martin F.M."/>
            <person name="Miettinen O."/>
            <person name="Hibbett D.S."/>
            <person name="Nagy L.G."/>
        </authorList>
    </citation>
    <scope>NUCLEOTIDE SEQUENCE [LARGE SCALE GENOMIC DNA]</scope>
    <source>
        <strain evidence="2 3">FP101781</strain>
    </source>
</reference>
<name>A0A4Y7TTL9_COPMI</name>
<proteinExistence type="predicted"/>
<comment type="caution">
    <text evidence="2">The sequence shown here is derived from an EMBL/GenBank/DDBJ whole genome shotgun (WGS) entry which is preliminary data.</text>
</comment>
<keyword evidence="3" id="KW-1185">Reference proteome</keyword>
<accession>A0A4Y7TTL9</accession>
<protein>
    <submittedName>
        <fullName evidence="2">Uncharacterized protein</fullName>
    </submittedName>
</protein>
<feature type="compositionally biased region" description="Acidic residues" evidence="1">
    <location>
        <begin position="325"/>
        <end position="334"/>
    </location>
</feature>
<gene>
    <name evidence="2" type="ORF">FA13DRAFT_1706135</name>
</gene>
<evidence type="ECO:0000313" key="2">
    <source>
        <dbReference type="EMBL" id="TEB36962.1"/>
    </source>
</evidence>
<dbReference type="Proteomes" id="UP000298030">
    <property type="component" value="Unassembled WGS sequence"/>
</dbReference>
<evidence type="ECO:0000313" key="3">
    <source>
        <dbReference type="Proteomes" id="UP000298030"/>
    </source>
</evidence>
<organism evidence="2 3">
    <name type="scientific">Coprinellus micaceus</name>
    <name type="common">Glistening ink-cap mushroom</name>
    <name type="synonym">Coprinus micaceus</name>
    <dbReference type="NCBI Taxonomy" id="71717"/>
    <lineage>
        <taxon>Eukaryota</taxon>
        <taxon>Fungi</taxon>
        <taxon>Dikarya</taxon>
        <taxon>Basidiomycota</taxon>
        <taxon>Agaricomycotina</taxon>
        <taxon>Agaricomycetes</taxon>
        <taxon>Agaricomycetidae</taxon>
        <taxon>Agaricales</taxon>
        <taxon>Agaricineae</taxon>
        <taxon>Psathyrellaceae</taxon>
        <taxon>Coprinellus</taxon>
    </lineage>
</organism>
<dbReference type="AlphaFoldDB" id="A0A4Y7TTL9"/>